<name>A0A371GJX7_MUCPR</name>
<evidence type="ECO:0000313" key="3">
    <source>
        <dbReference type="Proteomes" id="UP000257109"/>
    </source>
</evidence>
<evidence type="ECO:0000313" key="2">
    <source>
        <dbReference type="EMBL" id="RDX90633.1"/>
    </source>
</evidence>
<proteinExistence type="predicted"/>
<comment type="caution">
    <text evidence="2">The sequence shown here is derived from an EMBL/GenBank/DDBJ whole genome shotgun (WGS) entry which is preliminary data.</text>
</comment>
<sequence length="157" mass="18014">MAIPLLQFQGLLYSDGDGVQDVSMMKRQPSTQLVDFSQIVKAIEVMVVMMTQQNIANALQQVVMMEQLGATKIVAETTRVVDLLEFHRLAKFRKNYLPQYKGEFDLDLTEYWIQELEKIFWAMNYHEEQKRNGDVVSSSDNNSDGSNDDGNNNNDNQ</sequence>
<dbReference type="AlphaFoldDB" id="A0A371GJX7"/>
<feature type="non-terminal residue" evidence="2">
    <location>
        <position position="1"/>
    </location>
</feature>
<keyword evidence="3" id="KW-1185">Reference proteome</keyword>
<reference evidence="2" key="1">
    <citation type="submission" date="2018-05" db="EMBL/GenBank/DDBJ databases">
        <title>Draft genome of Mucuna pruriens seed.</title>
        <authorList>
            <person name="Nnadi N.E."/>
            <person name="Vos R."/>
            <person name="Hasami M.H."/>
            <person name="Devisetty U.K."/>
            <person name="Aguiy J.C."/>
        </authorList>
    </citation>
    <scope>NUCLEOTIDE SEQUENCE [LARGE SCALE GENOMIC DNA]</scope>
    <source>
        <strain evidence="2">JCA_2017</strain>
    </source>
</reference>
<feature type="region of interest" description="Disordered" evidence="1">
    <location>
        <begin position="132"/>
        <end position="157"/>
    </location>
</feature>
<dbReference type="OrthoDB" id="1433902at2759"/>
<evidence type="ECO:0000256" key="1">
    <source>
        <dbReference type="SAM" id="MobiDB-lite"/>
    </source>
</evidence>
<organism evidence="2 3">
    <name type="scientific">Mucuna pruriens</name>
    <name type="common">Velvet bean</name>
    <name type="synonym">Dolichos pruriens</name>
    <dbReference type="NCBI Taxonomy" id="157652"/>
    <lineage>
        <taxon>Eukaryota</taxon>
        <taxon>Viridiplantae</taxon>
        <taxon>Streptophyta</taxon>
        <taxon>Embryophyta</taxon>
        <taxon>Tracheophyta</taxon>
        <taxon>Spermatophyta</taxon>
        <taxon>Magnoliopsida</taxon>
        <taxon>eudicotyledons</taxon>
        <taxon>Gunneridae</taxon>
        <taxon>Pentapetalae</taxon>
        <taxon>rosids</taxon>
        <taxon>fabids</taxon>
        <taxon>Fabales</taxon>
        <taxon>Fabaceae</taxon>
        <taxon>Papilionoideae</taxon>
        <taxon>50 kb inversion clade</taxon>
        <taxon>NPAAA clade</taxon>
        <taxon>indigoferoid/millettioid clade</taxon>
        <taxon>Phaseoleae</taxon>
        <taxon>Mucuna</taxon>
    </lineage>
</organism>
<feature type="compositionally biased region" description="Low complexity" evidence="1">
    <location>
        <begin position="134"/>
        <end position="157"/>
    </location>
</feature>
<accession>A0A371GJX7</accession>
<dbReference type="EMBL" id="QJKJ01005337">
    <property type="protein sequence ID" value="RDX90633.1"/>
    <property type="molecule type" value="Genomic_DNA"/>
</dbReference>
<protein>
    <submittedName>
        <fullName evidence="2">Uncharacterized protein</fullName>
    </submittedName>
</protein>
<gene>
    <name evidence="2" type="ORF">CR513_27479</name>
</gene>
<dbReference type="Proteomes" id="UP000257109">
    <property type="component" value="Unassembled WGS sequence"/>
</dbReference>